<proteinExistence type="predicted"/>
<dbReference type="Gene3D" id="2.140.10.30">
    <property type="entry name" value="Dipeptidylpeptidase IV, N-terminal domain"/>
    <property type="match status" value="1"/>
</dbReference>
<dbReference type="PANTHER" id="PTHR11731">
    <property type="entry name" value="PROTEASE FAMILY S9B,C DIPEPTIDYL-PEPTIDASE IV-RELATED"/>
    <property type="match status" value="1"/>
</dbReference>
<evidence type="ECO:0000313" key="5">
    <source>
        <dbReference type="EMBL" id="MEJ2903120.1"/>
    </source>
</evidence>
<feature type="region of interest" description="Disordered" evidence="1">
    <location>
        <begin position="239"/>
        <end position="258"/>
    </location>
</feature>
<evidence type="ECO:0000313" key="6">
    <source>
        <dbReference type="Proteomes" id="UP001378956"/>
    </source>
</evidence>
<feature type="domain" description="Dipeptidylpeptidase IV N-terminal" evidence="4">
    <location>
        <begin position="162"/>
        <end position="521"/>
    </location>
</feature>
<dbReference type="EMBL" id="JBBEUB010000003">
    <property type="protein sequence ID" value="MEJ2903120.1"/>
    <property type="molecule type" value="Genomic_DNA"/>
</dbReference>
<keyword evidence="6" id="KW-1185">Reference proteome</keyword>
<dbReference type="Proteomes" id="UP001378956">
    <property type="component" value="Unassembled WGS sequence"/>
</dbReference>
<dbReference type="SUPFAM" id="SSF53474">
    <property type="entry name" value="alpha/beta-Hydrolases"/>
    <property type="match status" value="1"/>
</dbReference>
<dbReference type="Pfam" id="PF00326">
    <property type="entry name" value="Peptidase_S9"/>
    <property type="match status" value="1"/>
</dbReference>
<sequence>MKKLYILFLLLISAGFNAVSQTKTFTITETTTQAPKANYQLASRFSPNKLKKIIYSTAVDPHWLKLSNRFWYEYETPNGKLWYLVDPVAKSKKKIFDNAQLAAEITTIIRDPFDAQHLPLENLKFSSDEKQISFEIKSTIDELKKDRKDKKDADSMQKKIFYFNYDIASAKLTEVPNYTKPKAKPSWGSVAPDSSAIIFSRNYNLYWMDKENYKKAVKNEEDSTIVEHQLTKDGVKFYSYGSDGDGENNEEQEKNNKKRRRAYVLWSPNAKYFVLDRTDSRKVKDLWVVNNITAGRPTLETYKYQMPGEPDAPIDELLLFNFASKTFKKLNIAAFKDQSVSVWGAPPLNKDRDNEFRPSIWLGNNSKIYLSRTSRDLKRVDVCTVDINTDVVTPVIDERFNTYVEINRPGLVNDGKEIIHWSERDGWAHFYLFDSNGKLKNQITKGAFHCESIVNIDEKNRVLYFTANGREAKEDPYYLHLYRINFDGSGMKLLNPGDFDHAVNMNDENKFFVNNFSKVNTVPRSVLMDNTGKKVMDLETADLSLLMATGYKFPEPFKVKADDGVTDIYGVMYKPFDFDPTKKYPIIEYVYPGPQTEAVNKSFSKSMDRTDRLAQFGYVVITVGNRGGNPARSKWYHTYGYGNLRDYGLADKKAAVEQLADRYSFIDATKVGITGHSGGGFMSTAAMLVYPDFFKAAVSNAGNHDNSIYNRWWSEKHHGVKEIVSAKGDTTFKYSIDKNPDLAKNLKGHLMLMTGDVDNNVHPANTIRVANALMKAGKRFEFVIVPGQRHAFGDLTEYAFWKLADHFNKYLIGDFSQSDQVNVLEMDREVEQKK</sequence>
<dbReference type="RefSeq" id="WP_288878932.1">
    <property type="nucleotide sequence ID" value="NZ_CBFGNQ010000001.1"/>
</dbReference>
<feature type="signal peptide" evidence="2">
    <location>
        <begin position="1"/>
        <end position="18"/>
    </location>
</feature>
<evidence type="ECO:0000256" key="2">
    <source>
        <dbReference type="SAM" id="SignalP"/>
    </source>
</evidence>
<accession>A0ABU8NLK6</accession>
<dbReference type="Pfam" id="PF00930">
    <property type="entry name" value="DPPIV_N"/>
    <property type="match status" value="1"/>
</dbReference>
<protein>
    <submittedName>
        <fullName evidence="5">DPP IV N-terminal domain-containing protein</fullName>
    </submittedName>
</protein>
<dbReference type="SUPFAM" id="SSF82171">
    <property type="entry name" value="DPP6 N-terminal domain-like"/>
    <property type="match status" value="1"/>
</dbReference>
<keyword evidence="2" id="KW-0732">Signal</keyword>
<name>A0ABU8NLK6_9SPHI</name>
<dbReference type="InterPro" id="IPR001375">
    <property type="entry name" value="Peptidase_S9_cat"/>
</dbReference>
<dbReference type="InterPro" id="IPR050278">
    <property type="entry name" value="Serine_Prot_S9B/DPPIV"/>
</dbReference>
<evidence type="ECO:0000256" key="1">
    <source>
        <dbReference type="SAM" id="MobiDB-lite"/>
    </source>
</evidence>
<dbReference type="InterPro" id="IPR002469">
    <property type="entry name" value="Peptidase_S9B_N"/>
</dbReference>
<evidence type="ECO:0000259" key="4">
    <source>
        <dbReference type="Pfam" id="PF00930"/>
    </source>
</evidence>
<dbReference type="InterPro" id="IPR029058">
    <property type="entry name" value="AB_hydrolase_fold"/>
</dbReference>
<comment type="caution">
    <text evidence="5">The sequence shown here is derived from an EMBL/GenBank/DDBJ whole genome shotgun (WGS) entry which is preliminary data.</text>
</comment>
<organism evidence="5 6">
    <name type="scientific">Pedobacter panaciterrae</name>
    <dbReference type="NCBI Taxonomy" id="363849"/>
    <lineage>
        <taxon>Bacteria</taxon>
        <taxon>Pseudomonadati</taxon>
        <taxon>Bacteroidota</taxon>
        <taxon>Sphingobacteriia</taxon>
        <taxon>Sphingobacteriales</taxon>
        <taxon>Sphingobacteriaceae</taxon>
        <taxon>Pedobacter</taxon>
    </lineage>
</organism>
<dbReference type="Gene3D" id="3.40.50.1820">
    <property type="entry name" value="alpha/beta hydrolase"/>
    <property type="match status" value="1"/>
</dbReference>
<reference evidence="5 6" key="1">
    <citation type="submission" date="2024-03" db="EMBL/GenBank/DDBJ databases">
        <title>Sequence of Lycoming College Course Isolates.</title>
        <authorList>
            <person name="Plotts O."/>
            <person name="Newman J."/>
        </authorList>
    </citation>
    <scope>NUCLEOTIDE SEQUENCE [LARGE SCALE GENOMIC DNA]</scope>
    <source>
        <strain evidence="5 6">CJB-3</strain>
    </source>
</reference>
<evidence type="ECO:0000259" key="3">
    <source>
        <dbReference type="Pfam" id="PF00326"/>
    </source>
</evidence>
<gene>
    <name evidence="5" type="ORF">WAE58_11820</name>
</gene>
<feature type="chain" id="PRO_5045530849" evidence="2">
    <location>
        <begin position="19"/>
        <end position="834"/>
    </location>
</feature>
<feature type="domain" description="Peptidase S9 prolyl oligopeptidase catalytic" evidence="3">
    <location>
        <begin position="611"/>
        <end position="799"/>
    </location>
</feature>